<proteinExistence type="predicted"/>
<evidence type="ECO:0000313" key="2">
    <source>
        <dbReference type="Proteomes" id="UP001222027"/>
    </source>
</evidence>
<organism evidence="1 2">
    <name type="scientific">Ensete ventricosum</name>
    <name type="common">Abyssinian banana</name>
    <name type="synonym">Musa ensete</name>
    <dbReference type="NCBI Taxonomy" id="4639"/>
    <lineage>
        <taxon>Eukaryota</taxon>
        <taxon>Viridiplantae</taxon>
        <taxon>Streptophyta</taxon>
        <taxon>Embryophyta</taxon>
        <taxon>Tracheophyta</taxon>
        <taxon>Spermatophyta</taxon>
        <taxon>Magnoliopsida</taxon>
        <taxon>Liliopsida</taxon>
        <taxon>Zingiberales</taxon>
        <taxon>Musaceae</taxon>
        <taxon>Ensete</taxon>
    </lineage>
</organism>
<reference evidence="1 2" key="1">
    <citation type="submission" date="2022-12" db="EMBL/GenBank/DDBJ databases">
        <title>Chromosome-scale assembly of the Ensete ventricosum genome.</title>
        <authorList>
            <person name="Dussert Y."/>
            <person name="Stocks J."/>
            <person name="Wendawek A."/>
            <person name="Woldeyes F."/>
            <person name="Nichols R.A."/>
            <person name="Borrell J.S."/>
        </authorList>
    </citation>
    <scope>NUCLEOTIDE SEQUENCE [LARGE SCALE GENOMIC DNA]</scope>
    <source>
        <strain evidence="2">cv. Maze</strain>
        <tissue evidence="1">Seeds</tissue>
    </source>
</reference>
<dbReference type="Proteomes" id="UP001222027">
    <property type="component" value="Unassembled WGS sequence"/>
</dbReference>
<protein>
    <submittedName>
        <fullName evidence="1">Uncharacterized protein</fullName>
    </submittedName>
</protein>
<dbReference type="EMBL" id="JAQQAF010000001">
    <property type="protein sequence ID" value="KAJ8511434.1"/>
    <property type="molecule type" value="Genomic_DNA"/>
</dbReference>
<gene>
    <name evidence="1" type="ORF">OPV22_001868</name>
</gene>
<name>A0AAV8RWK1_ENSVE</name>
<comment type="caution">
    <text evidence="1">The sequence shown here is derived from an EMBL/GenBank/DDBJ whole genome shotgun (WGS) entry which is preliminary data.</text>
</comment>
<evidence type="ECO:0000313" key="1">
    <source>
        <dbReference type="EMBL" id="KAJ8511434.1"/>
    </source>
</evidence>
<sequence>MGSICVAGNSLRDWITYRGMSYDGADHVLRERGSICLVMMQSAPGLVSSPEQIRGVEVGVDAGTATCFPTLNLLPGRLACISAASTTTMFKKPLAMWTKRKKNLECHTNHPKTAEVVRRRILY</sequence>
<keyword evidence="2" id="KW-1185">Reference proteome</keyword>
<dbReference type="AlphaFoldDB" id="A0AAV8RWK1"/>
<accession>A0AAV8RWK1</accession>